<dbReference type="PROSITE" id="PS50195">
    <property type="entry name" value="PX"/>
    <property type="match status" value="1"/>
</dbReference>
<evidence type="ECO:0000256" key="8">
    <source>
        <dbReference type="ARBA" id="ARBA00040748"/>
    </source>
</evidence>
<feature type="coiled-coil region" evidence="10">
    <location>
        <begin position="282"/>
        <end position="309"/>
    </location>
</feature>
<evidence type="ECO:0000256" key="1">
    <source>
        <dbReference type="ARBA" id="ARBA00004184"/>
    </source>
</evidence>
<dbReference type="InParanoid" id="L0P8J9"/>
<reference evidence="12 13" key="1">
    <citation type="journal article" date="2012" name="MBio">
        <title>De novo assembly of the Pneumocystis jirovecii genome from a single bronchoalveolar lavage fluid specimen from a patient.</title>
        <authorList>
            <person name="Cisse O.H."/>
            <person name="Pagni M."/>
            <person name="Hauser P.M."/>
        </authorList>
    </citation>
    <scope>NUCLEOTIDE SEQUENCE [LARGE SCALE GENOMIC DNA]</scope>
    <source>
        <strain evidence="12 13">SE8</strain>
    </source>
</reference>
<name>L0P8J9_PNEJI</name>
<sequence>MPMFQKTKSSVRRRFTDFIFLYETLSAEFPMCCIPPLPDKHKLKYIKGDRFNSEFIMKRTKSLEIFLQRVAMHPQLRRSPHLCQFLESQDWHAYVRSVVLHHKTNHIYVRGVFEGLSDAFLNAFTKLDKPNQIFIDMKEKIDKLENSLVHVEKMVSKMVRNEVELESDYKEMGFLFKQLAILEPSLSWELTLFSEAIENTEACIKNLREYTDYTYLTFLHDLICYANMQKQLLKQRDQKQMDIEGLSGYLLKINAEKEHVIQGSGLLYFREKVESLTGIDHEHAKQERLKKLEAKNEEIKKEIEISKQASQAFDEETIRESEIFDKIKAKEIEENFGTFSNENLNFYKQILESWEKIIPELELAKQKG</sequence>
<comment type="caution">
    <text evidence="12">The sequence shown here is derived from an EMBL/GenBank/DDBJ whole genome shotgun (WGS) entry which is preliminary data.</text>
</comment>
<dbReference type="GO" id="GO:0061709">
    <property type="term" value="P:reticulophagy"/>
    <property type="evidence" value="ECO:0007669"/>
    <property type="project" value="TreeGrafter"/>
</dbReference>
<comment type="subcellular location">
    <subcellularLocation>
        <location evidence="2">Cytoplasm</location>
    </subcellularLocation>
    <subcellularLocation>
        <location evidence="1">Endomembrane system</location>
        <topology evidence="1">Peripheral membrane protein</topology>
    </subcellularLocation>
</comment>
<evidence type="ECO:0000256" key="3">
    <source>
        <dbReference type="ARBA" id="ARBA00010883"/>
    </source>
</evidence>
<dbReference type="GO" id="GO:0005769">
    <property type="term" value="C:early endosome"/>
    <property type="evidence" value="ECO:0007669"/>
    <property type="project" value="TreeGrafter"/>
</dbReference>
<protein>
    <recommendedName>
        <fullName evidence="8">Sorting nexin-4</fullName>
    </recommendedName>
    <alternativeName>
        <fullName evidence="9">Autophagy-related protein 24</fullName>
    </alternativeName>
</protein>
<keyword evidence="6" id="KW-0446">Lipid-binding</keyword>
<dbReference type="SUPFAM" id="SSF64268">
    <property type="entry name" value="PX domain"/>
    <property type="match status" value="1"/>
</dbReference>
<evidence type="ECO:0000313" key="13">
    <source>
        <dbReference type="Proteomes" id="UP000010422"/>
    </source>
</evidence>
<dbReference type="GO" id="GO:0034727">
    <property type="term" value="P:piecemeal microautophagy of the nucleus"/>
    <property type="evidence" value="ECO:0007669"/>
    <property type="project" value="TreeGrafter"/>
</dbReference>
<organism evidence="13">
    <name type="scientific">Pneumocystis jirovecii</name>
    <name type="common">Human pneumocystis pneumonia agent</name>
    <dbReference type="NCBI Taxonomy" id="42068"/>
    <lineage>
        <taxon>Eukaryota</taxon>
        <taxon>Fungi</taxon>
        <taxon>Dikarya</taxon>
        <taxon>Ascomycota</taxon>
        <taxon>Taphrinomycotina</taxon>
        <taxon>Pneumocystomycetes</taxon>
        <taxon>Pneumocystaceae</taxon>
        <taxon>Pneumocystis</taxon>
    </lineage>
</organism>
<accession>L0P8J9</accession>
<dbReference type="GO" id="GO:0000422">
    <property type="term" value="P:autophagy of mitochondrion"/>
    <property type="evidence" value="ECO:0007669"/>
    <property type="project" value="TreeGrafter"/>
</dbReference>
<dbReference type="PANTHER" id="PTHR45949:SF2">
    <property type="entry name" value="SORTING NEXIN-4"/>
    <property type="match status" value="1"/>
</dbReference>
<dbReference type="InterPro" id="IPR015404">
    <property type="entry name" value="Vps5_C"/>
</dbReference>
<dbReference type="Pfam" id="PF00787">
    <property type="entry name" value="PX"/>
    <property type="match status" value="1"/>
</dbReference>
<dbReference type="AlphaFoldDB" id="L0P8J9"/>
<evidence type="ECO:0000259" key="11">
    <source>
        <dbReference type="PROSITE" id="PS50195"/>
    </source>
</evidence>
<keyword evidence="7" id="KW-0472">Membrane</keyword>
<dbReference type="InterPro" id="IPR036871">
    <property type="entry name" value="PX_dom_sf"/>
</dbReference>
<dbReference type="GO" id="GO:0032456">
    <property type="term" value="P:endocytic recycling"/>
    <property type="evidence" value="ECO:0007669"/>
    <property type="project" value="TreeGrafter"/>
</dbReference>
<dbReference type="VEuPathDB" id="FungiDB:PNEJI1_002983"/>
<dbReference type="Proteomes" id="UP000010422">
    <property type="component" value="Unassembled WGS sequence"/>
</dbReference>
<feature type="domain" description="PX" evidence="11">
    <location>
        <begin position="1"/>
        <end position="93"/>
    </location>
</feature>
<dbReference type="Gene3D" id="1.20.1270.60">
    <property type="entry name" value="Arfaptin homology (AH) domain/BAR domain"/>
    <property type="match status" value="1"/>
</dbReference>
<dbReference type="GO" id="GO:0035091">
    <property type="term" value="F:phosphatidylinositol binding"/>
    <property type="evidence" value="ECO:0007669"/>
    <property type="project" value="InterPro"/>
</dbReference>
<dbReference type="GO" id="GO:0000407">
    <property type="term" value="C:phagophore assembly site"/>
    <property type="evidence" value="ECO:0007669"/>
    <property type="project" value="TreeGrafter"/>
</dbReference>
<keyword evidence="10" id="KW-0175">Coiled coil</keyword>
<dbReference type="Pfam" id="PF09325">
    <property type="entry name" value="Vps5"/>
    <property type="match status" value="1"/>
</dbReference>
<gene>
    <name evidence="12" type="ORF">PNEJI1_002983</name>
</gene>
<evidence type="ECO:0000256" key="9">
    <source>
        <dbReference type="ARBA" id="ARBA00041273"/>
    </source>
</evidence>
<evidence type="ECO:0000313" key="12">
    <source>
        <dbReference type="EMBL" id="CCJ28394.1"/>
    </source>
</evidence>
<dbReference type="SMART" id="SM00312">
    <property type="entry name" value="PX"/>
    <property type="match status" value="1"/>
</dbReference>
<dbReference type="Gene3D" id="3.30.1520.10">
    <property type="entry name" value="Phox-like domain"/>
    <property type="match status" value="1"/>
</dbReference>
<keyword evidence="4" id="KW-0813">Transport</keyword>
<dbReference type="FunCoup" id="L0P8J9">
    <property type="interactions" value="122"/>
</dbReference>
<evidence type="ECO:0000256" key="7">
    <source>
        <dbReference type="ARBA" id="ARBA00023136"/>
    </source>
</evidence>
<dbReference type="STRING" id="1209962.L0P8J9"/>
<comment type="similarity">
    <text evidence="3">Belongs to the sorting nexin family.</text>
</comment>
<dbReference type="GO" id="GO:0015031">
    <property type="term" value="P:protein transport"/>
    <property type="evidence" value="ECO:0007669"/>
    <property type="project" value="TreeGrafter"/>
</dbReference>
<dbReference type="InterPro" id="IPR027267">
    <property type="entry name" value="AH/BAR_dom_sf"/>
</dbReference>
<evidence type="ECO:0000256" key="4">
    <source>
        <dbReference type="ARBA" id="ARBA00022448"/>
    </source>
</evidence>
<dbReference type="EMBL" id="CAKM01000066">
    <property type="protein sequence ID" value="CCJ28394.1"/>
    <property type="molecule type" value="Genomic_DNA"/>
</dbReference>
<dbReference type="PANTHER" id="PTHR45949">
    <property type="entry name" value="SORTING NEXIN-4"/>
    <property type="match status" value="1"/>
</dbReference>
<dbReference type="InterPro" id="IPR001683">
    <property type="entry name" value="PX_dom"/>
</dbReference>
<evidence type="ECO:0000256" key="2">
    <source>
        <dbReference type="ARBA" id="ARBA00004496"/>
    </source>
</evidence>
<proteinExistence type="inferred from homology"/>
<evidence type="ECO:0000256" key="6">
    <source>
        <dbReference type="ARBA" id="ARBA00023121"/>
    </source>
</evidence>
<evidence type="ECO:0000256" key="5">
    <source>
        <dbReference type="ARBA" id="ARBA00022490"/>
    </source>
</evidence>
<keyword evidence="5" id="KW-0963">Cytoplasm</keyword>
<evidence type="ECO:0000256" key="10">
    <source>
        <dbReference type="SAM" id="Coils"/>
    </source>
</evidence>